<dbReference type="Pfam" id="PF14125">
    <property type="entry name" value="DUF4292"/>
    <property type="match status" value="1"/>
</dbReference>
<protein>
    <submittedName>
        <fullName evidence="2">Deoxyuridine 5'-triphosphate nucleotidohydrolase</fullName>
    </submittedName>
</protein>
<evidence type="ECO:0000313" key="3">
    <source>
        <dbReference type="Proteomes" id="UP000032361"/>
    </source>
</evidence>
<sequence length="256" mass="29556">MIKYIKYSFLVCLVVLVFGCKTAKTVTNGEANLNLNTKQLFKENAKRAATYSTLQSKLKLTLMQKGKTQSYTVTYRTKKDEVIWINAPFSVIRAMITPQKVSFYNKLDNTYFDGDYKYLSDLLGTELDFNKVQNLLLGEAIYGLNTSEYKAEVANGSYMVQPKQQRNLFDIFFLIDPGMLKVKSQRIMQHLEQRDLQINYLSHQNINNQSLPEEIKVVAVEETEELIVNLEFKNVVLNEDLRFPFKIPSGFKAIEL</sequence>
<dbReference type="PROSITE" id="PS51257">
    <property type="entry name" value="PROKAR_LIPOPROTEIN"/>
    <property type="match status" value="1"/>
</dbReference>
<evidence type="ECO:0000313" key="2">
    <source>
        <dbReference type="EMBL" id="KJD34144.1"/>
    </source>
</evidence>
<dbReference type="GO" id="GO:0016787">
    <property type="term" value="F:hydrolase activity"/>
    <property type="evidence" value="ECO:0007669"/>
    <property type="project" value="UniProtKB-KW"/>
</dbReference>
<dbReference type="OrthoDB" id="849114at2"/>
<accession>A0A0D7W517</accession>
<dbReference type="AlphaFoldDB" id="A0A0D7W517"/>
<dbReference type="Proteomes" id="UP000032361">
    <property type="component" value="Unassembled WGS sequence"/>
</dbReference>
<organism evidence="2 3">
    <name type="scientific">Neotamlana nanhaiensis</name>
    <dbReference type="NCBI Taxonomy" id="1382798"/>
    <lineage>
        <taxon>Bacteria</taxon>
        <taxon>Pseudomonadati</taxon>
        <taxon>Bacteroidota</taxon>
        <taxon>Flavobacteriia</taxon>
        <taxon>Flavobacteriales</taxon>
        <taxon>Flavobacteriaceae</taxon>
        <taxon>Neotamlana</taxon>
    </lineage>
</organism>
<dbReference type="RefSeq" id="WP_044625633.1">
    <property type="nucleotide sequence ID" value="NZ_JTDV01000002.1"/>
</dbReference>
<reference evidence="2 3" key="1">
    <citation type="journal article" date="2015" name="Antonie Van Leeuwenhoek">
        <title>Tamlana nanhaiensis sp. nov., isolated from surface seawater collected from the South China Sea.</title>
        <authorList>
            <person name="Liu X."/>
            <person name="Lai Q."/>
            <person name="Du Y."/>
            <person name="Li G."/>
            <person name="Sun F."/>
            <person name="Shao Z."/>
        </authorList>
    </citation>
    <scope>NUCLEOTIDE SEQUENCE [LARGE SCALE GENOMIC DNA]</scope>
    <source>
        <strain evidence="2 3">FHC16</strain>
    </source>
</reference>
<dbReference type="InterPro" id="IPR025634">
    <property type="entry name" value="DUF4292"/>
</dbReference>
<proteinExistence type="predicted"/>
<name>A0A0D7W517_9FLAO</name>
<keyword evidence="1" id="KW-0732">Signal</keyword>
<dbReference type="EMBL" id="JTDV01000002">
    <property type="protein sequence ID" value="KJD34144.1"/>
    <property type="molecule type" value="Genomic_DNA"/>
</dbReference>
<dbReference type="STRING" id="1382798.PK35_05310"/>
<feature type="chain" id="PRO_5002325456" evidence="1">
    <location>
        <begin position="24"/>
        <end position="256"/>
    </location>
</feature>
<keyword evidence="3" id="KW-1185">Reference proteome</keyword>
<feature type="signal peptide" evidence="1">
    <location>
        <begin position="1"/>
        <end position="23"/>
    </location>
</feature>
<evidence type="ECO:0000256" key="1">
    <source>
        <dbReference type="SAM" id="SignalP"/>
    </source>
</evidence>
<comment type="caution">
    <text evidence="2">The sequence shown here is derived from an EMBL/GenBank/DDBJ whole genome shotgun (WGS) entry which is preliminary data.</text>
</comment>
<dbReference type="Gene3D" id="2.50.20.10">
    <property type="entry name" value="Lipoprotein localisation LolA/LolB/LppX"/>
    <property type="match status" value="1"/>
</dbReference>
<dbReference type="PATRIC" id="fig|1382798.3.peg.2238"/>
<keyword evidence="2" id="KW-0378">Hydrolase</keyword>
<gene>
    <name evidence="2" type="ORF">PK35_05310</name>
</gene>